<dbReference type="SMART" id="SM00595">
    <property type="entry name" value="MADF"/>
    <property type="match status" value="1"/>
</dbReference>
<feature type="domain" description="MADF" evidence="1">
    <location>
        <begin position="7"/>
        <end position="98"/>
    </location>
</feature>
<organism evidence="2 3">
    <name type="scientific">Cyprinus carpio</name>
    <name type="common">Common carp</name>
    <dbReference type="NCBI Taxonomy" id="7962"/>
    <lineage>
        <taxon>Eukaryota</taxon>
        <taxon>Metazoa</taxon>
        <taxon>Chordata</taxon>
        <taxon>Craniata</taxon>
        <taxon>Vertebrata</taxon>
        <taxon>Euteleostomi</taxon>
        <taxon>Actinopterygii</taxon>
        <taxon>Neopterygii</taxon>
        <taxon>Teleostei</taxon>
        <taxon>Ostariophysi</taxon>
        <taxon>Cypriniformes</taxon>
        <taxon>Cyprinidae</taxon>
        <taxon>Cyprininae</taxon>
        <taxon>Cyprinus</taxon>
    </lineage>
</organism>
<dbReference type="Proteomes" id="UP000694700">
    <property type="component" value="Unplaced"/>
</dbReference>
<dbReference type="InterPro" id="IPR006578">
    <property type="entry name" value="MADF-dom"/>
</dbReference>
<accession>A0A8C2BGL7</accession>
<evidence type="ECO:0000313" key="3">
    <source>
        <dbReference type="Proteomes" id="UP000694700"/>
    </source>
</evidence>
<dbReference type="Ensembl" id="ENSCCRT00015122889.1">
    <property type="protein sequence ID" value="ENSCCRP00015119109.1"/>
    <property type="gene ID" value="ENSCCRG00015046933.1"/>
</dbReference>
<dbReference type="GO" id="GO:0006357">
    <property type="term" value="P:regulation of transcription by RNA polymerase II"/>
    <property type="evidence" value="ECO:0007669"/>
    <property type="project" value="TreeGrafter"/>
</dbReference>
<dbReference type="PROSITE" id="PS51029">
    <property type="entry name" value="MADF"/>
    <property type="match status" value="1"/>
</dbReference>
<dbReference type="PANTHER" id="PTHR12243:SF67">
    <property type="entry name" value="COREPRESSOR OF PANGOLIN, ISOFORM A-RELATED"/>
    <property type="match status" value="1"/>
</dbReference>
<dbReference type="PANTHER" id="PTHR12243">
    <property type="entry name" value="MADF DOMAIN TRANSCRIPTION FACTOR"/>
    <property type="match status" value="1"/>
</dbReference>
<evidence type="ECO:0000259" key="1">
    <source>
        <dbReference type="PROSITE" id="PS51029"/>
    </source>
</evidence>
<protein>
    <recommendedName>
        <fullName evidence="1">MADF domain-containing protein</fullName>
    </recommendedName>
</protein>
<evidence type="ECO:0000313" key="2">
    <source>
        <dbReference type="Ensembl" id="ENSCCRP00015119109.1"/>
    </source>
</evidence>
<dbReference type="Pfam" id="PF10545">
    <property type="entry name" value="MADF_DNA_bdg"/>
    <property type="match status" value="1"/>
</dbReference>
<dbReference type="InterPro" id="IPR039353">
    <property type="entry name" value="TF_Adf1"/>
</dbReference>
<dbReference type="AlphaFoldDB" id="A0A8C2BGL7"/>
<reference evidence="2" key="1">
    <citation type="submission" date="2025-08" db="UniProtKB">
        <authorList>
            <consortium name="Ensembl"/>
        </authorList>
    </citation>
    <scope>IDENTIFICATION</scope>
</reference>
<sequence length="167" mass="19474">MAAEEEKLCELIRIHPHLYDSSLQLHSNKIALENAWREVATAMGKPIDKVKTDWKSARDKFTRAHKKWKVACRSGGGQLSFGYPKILTQLSWLSEFIKHRTTESNFLVCKQRCVCSLSRSQCWKAKRGTYTPLFVITLCHFLQNLPQEQSAILMRDIKQLMRQYEPF</sequence>
<dbReference type="GO" id="GO:0005667">
    <property type="term" value="C:transcription regulator complex"/>
    <property type="evidence" value="ECO:0007669"/>
    <property type="project" value="TreeGrafter"/>
</dbReference>
<name>A0A8C2BGL7_CYPCA</name>
<proteinExistence type="predicted"/>
<dbReference type="GO" id="GO:0005634">
    <property type="term" value="C:nucleus"/>
    <property type="evidence" value="ECO:0007669"/>
    <property type="project" value="TreeGrafter"/>
</dbReference>